<dbReference type="Proteomes" id="UP001159405">
    <property type="component" value="Unassembled WGS sequence"/>
</dbReference>
<proteinExistence type="predicted"/>
<sequence length="223" mass="24489">MARNLVFECLLFLFVSLVCAVYTDKNVSSIAKNSNTCLQRSPGLPGRSEVNGHNGLPDREGRDGAEGKKGVTGTPGPRGIKGEMGASGKDTDHRNWKQCAWKINDNSDIGLIRDCQFTKTRDDSALRVVYQGTLRLLGCITCCKRWFITFNGAECTGPLPIDTVVWNAKSDQDIHRPGFLKDYCNNIHKGRIRVGINIGNCAGYGNPKGQTGWNSVSRLVIKK</sequence>
<reference evidence="4 5" key="1">
    <citation type="submission" date="2022-05" db="EMBL/GenBank/DDBJ databases">
        <authorList>
            <consortium name="Genoscope - CEA"/>
            <person name="William W."/>
        </authorList>
    </citation>
    <scope>NUCLEOTIDE SEQUENCE [LARGE SCALE GENOMIC DNA]</scope>
</reference>
<feature type="region of interest" description="Disordered" evidence="1">
    <location>
        <begin position="41"/>
        <end position="91"/>
    </location>
</feature>
<feature type="compositionally biased region" description="Basic and acidic residues" evidence="1">
    <location>
        <begin position="56"/>
        <end position="69"/>
    </location>
</feature>
<keyword evidence="5" id="KW-1185">Reference proteome</keyword>
<organism evidence="4 5">
    <name type="scientific">Porites lobata</name>
    <dbReference type="NCBI Taxonomy" id="104759"/>
    <lineage>
        <taxon>Eukaryota</taxon>
        <taxon>Metazoa</taxon>
        <taxon>Cnidaria</taxon>
        <taxon>Anthozoa</taxon>
        <taxon>Hexacorallia</taxon>
        <taxon>Scleractinia</taxon>
        <taxon>Fungiina</taxon>
        <taxon>Poritidae</taxon>
        <taxon>Porites</taxon>
    </lineage>
</organism>
<comment type="caution">
    <text evidence="4">The sequence shown here is derived from an EMBL/GenBank/DDBJ whole genome shotgun (WGS) entry which is preliminary data.</text>
</comment>
<feature type="chain" id="PRO_5045548240" description="CTHRC1 C-terminal domain-containing protein" evidence="2">
    <location>
        <begin position="21"/>
        <end position="223"/>
    </location>
</feature>
<dbReference type="EMBL" id="CALNXK010000051">
    <property type="protein sequence ID" value="CAH3132523.1"/>
    <property type="molecule type" value="Genomic_DNA"/>
</dbReference>
<feature type="non-terminal residue" evidence="4">
    <location>
        <position position="223"/>
    </location>
</feature>
<feature type="domain" description="CTHRC1 C-terminal" evidence="3">
    <location>
        <begin position="93"/>
        <end position="221"/>
    </location>
</feature>
<name>A0ABN8P880_9CNID</name>
<dbReference type="Gene3D" id="1.20.5.320">
    <property type="entry name" value="6-Phosphogluconate Dehydrogenase, domain 3"/>
    <property type="match status" value="1"/>
</dbReference>
<feature type="signal peptide" evidence="2">
    <location>
        <begin position="1"/>
        <end position="20"/>
    </location>
</feature>
<evidence type="ECO:0000313" key="4">
    <source>
        <dbReference type="EMBL" id="CAH3132523.1"/>
    </source>
</evidence>
<evidence type="ECO:0000259" key="3">
    <source>
        <dbReference type="Pfam" id="PF25815"/>
    </source>
</evidence>
<gene>
    <name evidence="4" type="ORF">PLOB_00035952</name>
</gene>
<protein>
    <recommendedName>
        <fullName evidence="3">CTHRC1 C-terminal domain-containing protein</fullName>
    </recommendedName>
</protein>
<keyword evidence="2" id="KW-0732">Signal</keyword>
<dbReference type="Pfam" id="PF25815">
    <property type="entry name" value="CTHRC1_C"/>
    <property type="match status" value="1"/>
</dbReference>
<dbReference type="InterPro" id="IPR057873">
    <property type="entry name" value="CTHRC1_C"/>
</dbReference>
<evidence type="ECO:0000313" key="5">
    <source>
        <dbReference type="Proteomes" id="UP001159405"/>
    </source>
</evidence>
<evidence type="ECO:0000256" key="1">
    <source>
        <dbReference type="SAM" id="MobiDB-lite"/>
    </source>
</evidence>
<evidence type="ECO:0000256" key="2">
    <source>
        <dbReference type="SAM" id="SignalP"/>
    </source>
</evidence>
<accession>A0ABN8P880</accession>